<dbReference type="SUPFAM" id="SSF69848">
    <property type="entry name" value="LCCL domain"/>
    <property type="match status" value="1"/>
</dbReference>
<evidence type="ECO:0000313" key="4">
    <source>
        <dbReference type="EMBL" id="MFC7338903.1"/>
    </source>
</evidence>
<proteinExistence type="predicted"/>
<name>A0ABW2LB31_9BACT</name>
<feature type="non-terminal residue" evidence="4">
    <location>
        <position position="751"/>
    </location>
</feature>
<dbReference type="PANTHER" id="PTHR31331:SF1">
    <property type="entry name" value="CYSTEINE RICH SECRETORY PROTEIN LCCL DOMAIN CONTAINING 2"/>
    <property type="match status" value="1"/>
</dbReference>
<dbReference type="Pfam" id="PF03815">
    <property type="entry name" value="LCCL"/>
    <property type="match status" value="1"/>
</dbReference>
<evidence type="ECO:0000313" key="5">
    <source>
        <dbReference type="Proteomes" id="UP001596472"/>
    </source>
</evidence>
<dbReference type="Proteomes" id="UP001596472">
    <property type="component" value="Unassembled WGS sequence"/>
</dbReference>
<dbReference type="Gene3D" id="2.60.120.200">
    <property type="match status" value="1"/>
</dbReference>
<comment type="caution">
    <text evidence="4">The sequence shown here is derived from an EMBL/GenBank/DDBJ whole genome shotgun (WGS) entry which is preliminary data.</text>
</comment>
<feature type="domain" description="LCCL" evidence="3">
    <location>
        <begin position="526"/>
        <end position="585"/>
    </location>
</feature>
<keyword evidence="5" id="KW-1185">Reference proteome</keyword>
<evidence type="ECO:0000256" key="1">
    <source>
        <dbReference type="ARBA" id="ARBA00022729"/>
    </source>
</evidence>
<dbReference type="SUPFAM" id="SSF49899">
    <property type="entry name" value="Concanavalin A-like lectins/glucanases"/>
    <property type="match status" value="1"/>
</dbReference>
<dbReference type="InterPro" id="IPR006558">
    <property type="entry name" value="LamG-like"/>
</dbReference>
<organism evidence="4 5">
    <name type="scientific">Haloferula chungangensis</name>
    <dbReference type="NCBI Taxonomy" id="1048331"/>
    <lineage>
        <taxon>Bacteria</taxon>
        <taxon>Pseudomonadati</taxon>
        <taxon>Verrucomicrobiota</taxon>
        <taxon>Verrucomicrobiia</taxon>
        <taxon>Verrucomicrobiales</taxon>
        <taxon>Verrucomicrobiaceae</taxon>
        <taxon>Haloferula</taxon>
    </lineage>
</organism>
<dbReference type="SMART" id="SM00560">
    <property type="entry name" value="LamGL"/>
    <property type="match status" value="1"/>
</dbReference>
<dbReference type="RefSeq" id="WP_379714869.1">
    <property type="nucleotide sequence ID" value="NZ_JBHTBS010000011.1"/>
</dbReference>
<dbReference type="InterPro" id="IPR013320">
    <property type="entry name" value="ConA-like_dom_sf"/>
</dbReference>
<dbReference type="PROSITE" id="PS50820">
    <property type="entry name" value="LCCL"/>
    <property type="match status" value="1"/>
</dbReference>
<keyword evidence="2" id="KW-1015">Disulfide bond</keyword>
<sequence length="751" mass="78650">MALIGEAQEFLGLQESPAASGLFTSHETGSYSGIGLNNGVTWLFNAEGGDRVSVAMQTTLTTNSYPRIQISTSEGANLFSTVGTVEGFAQVENFAIETPGVYRVTAYSNNAPSAFSLDVLFGRGVELESGDNSLRASAGPLAPKLVGGGFSAAVAGTLNHEEDWFDLGELAPGNTVDFNLETPASSALQTSAAEIALFRDDDVAPLASATGGNLSHNVAVAGRYRIRATMPGPDGRYLQFNGDSDQIDLGNPAPLQILGSQTIEFWIKPDHLNARQNPYSKAYGGEGTMTLETSGVINYYYGTGGGNGGSYQTFSSNSQLQVGRWQHLALVRDLDSEPKQLRWYLDGKLVSEATAQYAAATVSSLNALIGTGYAGAFSGSLDEFRIWNVARTQAEIQAGRVAPLVGNEAGLVAYYQFNEESGNVVNDLSNSGISGVITGSPDRAGVSTATLAGFTSQGPDGSYLLRGTIGDVVAPSVITRAHPVPISPQLFDGTTPAPSNMTALRGNVGQSFLYSLSASSSGSAWGTEVYRDDSNLARAAIHAGVLMDGEVGAVKVTVLPGEAFYEGSSRFGVSSSSHGAFAGSYRVERYEPPSAFTWDEIYPRLWIGFSEPIDPVSLAAAGAVTLASAGADGTFGNSDDEDFPLTFGPFTWDNRAFFSFNGAILPPGDYRLTIGTQVKDRAGNSLASAHMAEFTIVGKGNFLAESGDNETFATADRLSLAVQDGVTSGSFIGVDPAVAVSSNPFDVETAD</sequence>
<evidence type="ECO:0000259" key="3">
    <source>
        <dbReference type="PROSITE" id="PS50820"/>
    </source>
</evidence>
<reference evidence="5" key="1">
    <citation type="journal article" date="2019" name="Int. J. Syst. Evol. Microbiol.">
        <title>The Global Catalogue of Microorganisms (GCM) 10K type strain sequencing project: providing services to taxonomists for standard genome sequencing and annotation.</title>
        <authorList>
            <consortium name="The Broad Institute Genomics Platform"/>
            <consortium name="The Broad Institute Genome Sequencing Center for Infectious Disease"/>
            <person name="Wu L."/>
            <person name="Ma J."/>
        </authorList>
    </citation>
    <scope>NUCLEOTIDE SEQUENCE [LARGE SCALE GENOMIC DNA]</scope>
    <source>
        <strain evidence="5">CGMCC 4.1467</strain>
    </source>
</reference>
<gene>
    <name evidence="4" type="ORF">ACFQY0_17030</name>
</gene>
<keyword evidence="1" id="KW-0732">Signal</keyword>
<dbReference type="EMBL" id="JBHTBS010000011">
    <property type="protein sequence ID" value="MFC7338903.1"/>
    <property type="molecule type" value="Genomic_DNA"/>
</dbReference>
<dbReference type="SMART" id="SM00603">
    <property type="entry name" value="LCCL"/>
    <property type="match status" value="1"/>
</dbReference>
<dbReference type="InterPro" id="IPR036609">
    <property type="entry name" value="LCCL_sf"/>
</dbReference>
<dbReference type="Gene3D" id="2.170.130.20">
    <property type="entry name" value="LCCL-like domain"/>
    <property type="match status" value="1"/>
</dbReference>
<dbReference type="PANTHER" id="PTHR31331">
    <property type="entry name" value="LCCL DOMAIN PROTEIN (AFU_ORTHOLOGUE AFUA_5G08630)"/>
    <property type="match status" value="1"/>
</dbReference>
<protein>
    <submittedName>
        <fullName evidence="4">LamG-like jellyroll fold domain-containing protein</fullName>
    </submittedName>
</protein>
<dbReference type="InterPro" id="IPR051957">
    <property type="entry name" value="CRISP-LCCL_domain"/>
</dbReference>
<dbReference type="InterPro" id="IPR004043">
    <property type="entry name" value="LCCL"/>
</dbReference>
<evidence type="ECO:0000256" key="2">
    <source>
        <dbReference type="ARBA" id="ARBA00023157"/>
    </source>
</evidence>
<dbReference type="Pfam" id="PF13385">
    <property type="entry name" value="Laminin_G_3"/>
    <property type="match status" value="1"/>
</dbReference>
<accession>A0ABW2LB31</accession>